<dbReference type="OrthoDB" id="5292888at2"/>
<dbReference type="EMBL" id="RSFA01000126">
    <property type="protein sequence ID" value="RSD29612.1"/>
    <property type="molecule type" value="Genomic_DNA"/>
</dbReference>
<gene>
    <name evidence="2" type="ORF">EJA03_18240</name>
</gene>
<dbReference type="Proteomes" id="UP000269041">
    <property type="component" value="Unassembled WGS sequence"/>
</dbReference>
<evidence type="ECO:0000259" key="1">
    <source>
        <dbReference type="PROSITE" id="PS51186"/>
    </source>
</evidence>
<evidence type="ECO:0000313" key="3">
    <source>
        <dbReference type="Proteomes" id="UP000269041"/>
    </source>
</evidence>
<feature type="domain" description="N-acetyltransferase" evidence="1">
    <location>
        <begin position="1"/>
        <end position="176"/>
    </location>
</feature>
<accession>A0A427TYT2</accession>
<dbReference type="InterPro" id="IPR000182">
    <property type="entry name" value="GNAT_dom"/>
</dbReference>
<dbReference type="Gene3D" id="3.40.630.30">
    <property type="match status" value="1"/>
</dbReference>
<dbReference type="InterPro" id="IPR016181">
    <property type="entry name" value="Acyl_CoA_acyltransferase"/>
</dbReference>
<keyword evidence="3" id="KW-1185">Reference proteome</keyword>
<organism evidence="2 3">
    <name type="scientific">Vibrio pectenicida</name>
    <dbReference type="NCBI Taxonomy" id="62763"/>
    <lineage>
        <taxon>Bacteria</taxon>
        <taxon>Pseudomonadati</taxon>
        <taxon>Pseudomonadota</taxon>
        <taxon>Gammaproteobacteria</taxon>
        <taxon>Vibrionales</taxon>
        <taxon>Vibrionaceae</taxon>
        <taxon>Vibrio</taxon>
    </lineage>
</organism>
<dbReference type="PROSITE" id="PS51186">
    <property type="entry name" value="GNAT"/>
    <property type="match status" value="1"/>
</dbReference>
<dbReference type="SUPFAM" id="SSF55729">
    <property type="entry name" value="Acyl-CoA N-acyltransferases (Nat)"/>
    <property type="match status" value="1"/>
</dbReference>
<protein>
    <submittedName>
        <fullName evidence="2">GNAT family N-acetyltransferase</fullName>
    </submittedName>
</protein>
<dbReference type="GO" id="GO:0016747">
    <property type="term" value="F:acyltransferase activity, transferring groups other than amino-acyl groups"/>
    <property type="evidence" value="ECO:0007669"/>
    <property type="project" value="InterPro"/>
</dbReference>
<comment type="caution">
    <text evidence="2">The sequence shown here is derived from an EMBL/GenBank/DDBJ whole genome shotgun (WGS) entry which is preliminary data.</text>
</comment>
<dbReference type="CDD" id="cd04301">
    <property type="entry name" value="NAT_SF"/>
    <property type="match status" value="1"/>
</dbReference>
<dbReference type="RefSeq" id="WP_125323167.1">
    <property type="nucleotide sequence ID" value="NZ_AP024890.1"/>
</dbReference>
<name>A0A427TYT2_9VIBR</name>
<evidence type="ECO:0000313" key="2">
    <source>
        <dbReference type="EMBL" id="RSD29612.1"/>
    </source>
</evidence>
<sequence>MDFKVAVYGDYERIASLHTQSWKMFYPGFLAPQYLDHEIMAERRVIWQTRLINPPFNQHVLMLEEGGLLCGFICAFGNHDFEKGTFIDALHVDSNYLGRGLGIKLISQLAQWVVKYFPNNGVYLHVIKSNHRAVRFCEYLGGEFVQERIWKAPCGTQIPEIVYGWESAVGLLKNTMCHESRANCIQLS</sequence>
<dbReference type="AlphaFoldDB" id="A0A427TYT2"/>
<reference evidence="2 3" key="1">
    <citation type="submission" date="2018-12" db="EMBL/GenBank/DDBJ databases">
        <title>Genomic taxonomy of the Vibrionaceae family.</title>
        <authorList>
            <person name="Gomez-Gil B."/>
            <person name="Enciso-Ibarra K."/>
        </authorList>
    </citation>
    <scope>NUCLEOTIDE SEQUENCE [LARGE SCALE GENOMIC DNA]</scope>
    <source>
        <strain evidence="2 3">CAIM 594</strain>
    </source>
</reference>
<dbReference type="Pfam" id="PF00583">
    <property type="entry name" value="Acetyltransf_1"/>
    <property type="match status" value="1"/>
</dbReference>
<keyword evidence="2" id="KW-0808">Transferase</keyword>
<proteinExistence type="predicted"/>